<protein>
    <submittedName>
        <fullName evidence="3">Uncharacterized protein</fullName>
    </submittedName>
</protein>
<feature type="transmembrane region" description="Helical" evidence="2">
    <location>
        <begin position="7"/>
        <end position="24"/>
    </location>
</feature>
<dbReference type="AlphaFoldDB" id="A0A2Z4ACQ1"/>
<accession>A0A2Z4ACQ1</accession>
<evidence type="ECO:0000313" key="4">
    <source>
        <dbReference type="Proteomes" id="UP000247465"/>
    </source>
</evidence>
<feature type="compositionally biased region" description="Basic and acidic residues" evidence="1">
    <location>
        <begin position="202"/>
        <end position="216"/>
    </location>
</feature>
<gene>
    <name evidence="3" type="ORF">DF168_01110</name>
</gene>
<dbReference type="EMBL" id="CP029803">
    <property type="protein sequence ID" value="AWT59913.1"/>
    <property type="molecule type" value="Genomic_DNA"/>
</dbReference>
<keyword evidence="2" id="KW-1133">Transmembrane helix</keyword>
<proteinExistence type="predicted"/>
<sequence length="235" mass="25142">MKYINRLLYVVPVLVSGLLVIVVTKETNAAPDPEIFDGTKYGEEISKHYAIKKVLELIRINSSSAGRPERGGMSSEGQNGIYVRQDGKGMGGVISEADVDEEDGKPVSISMGSEGDAINPSVQVKVIGEKLAELDRKSEKLANSEGDVVSAGQENPESPGQINKFHGAKSVMFGSEEEMIEVAQNSKARENTNEDSEGMGLGDKEMLDGKGPEMRGKNKGRSIGVETGQSIPTDL</sequence>
<dbReference type="Proteomes" id="UP000247465">
    <property type="component" value="Chromosome"/>
</dbReference>
<reference evidence="3 4" key="1">
    <citation type="submission" date="2018-06" db="EMBL/GenBank/DDBJ databases">
        <title>Draft Genome Sequence of a Novel Marine Bacterium Related to the Verrucomicrobia.</title>
        <authorList>
            <person name="Vosseberg J."/>
            <person name="Martijn J."/>
            <person name="Ettema T.J.G."/>
        </authorList>
    </citation>
    <scope>NUCLEOTIDE SEQUENCE [LARGE SCALE GENOMIC DNA]</scope>
    <source>
        <strain evidence="3">TARA_B100001123</strain>
    </source>
</reference>
<keyword evidence="2" id="KW-0812">Transmembrane</keyword>
<name>A0A2Z4ACQ1_9BACT</name>
<evidence type="ECO:0000256" key="1">
    <source>
        <dbReference type="SAM" id="MobiDB-lite"/>
    </source>
</evidence>
<evidence type="ECO:0000256" key="2">
    <source>
        <dbReference type="SAM" id="Phobius"/>
    </source>
</evidence>
<keyword evidence="2" id="KW-0472">Membrane</keyword>
<feature type="region of interest" description="Disordered" evidence="1">
    <location>
        <begin position="138"/>
        <end position="163"/>
    </location>
</feature>
<evidence type="ECO:0000313" key="3">
    <source>
        <dbReference type="EMBL" id="AWT59913.1"/>
    </source>
</evidence>
<dbReference type="KEGG" id="mtar:DF168_01110"/>
<feature type="compositionally biased region" description="Polar residues" evidence="1">
    <location>
        <begin position="152"/>
        <end position="161"/>
    </location>
</feature>
<feature type="region of interest" description="Disordered" evidence="1">
    <location>
        <begin position="183"/>
        <end position="235"/>
    </location>
</feature>
<organism evidence="3 4">
    <name type="scientific">Candidatus Moanibacter tarae</name>
    <dbReference type="NCBI Taxonomy" id="2200854"/>
    <lineage>
        <taxon>Bacteria</taxon>
        <taxon>Pseudomonadati</taxon>
        <taxon>Verrucomicrobiota</taxon>
        <taxon>Opitutia</taxon>
        <taxon>Puniceicoccales</taxon>
        <taxon>Puniceicoccales incertae sedis</taxon>
        <taxon>Candidatus Moanibacter</taxon>
    </lineage>
</organism>